<reference evidence="13" key="1">
    <citation type="submission" date="2018-04" db="EMBL/GenBank/DDBJ databases">
        <authorList>
            <person name="Go L.Y."/>
            <person name="Mitchell J.A."/>
        </authorList>
    </citation>
    <scope>NUCLEOTIDE SEQUENCE</scope>
    <source>
        <tissue evidence="13">Whole organism</tissue>
    </source>
</reference>
<proteinExistence type="inferred from homology"/>
<dbReference type="SUPFAM" id="SSF53927">
    <property type="entry name" value="Cytidine deaminase-like"/>
    <property type="match status" value="1"/>
</dbReference>
<dbReference type="PANTHER" id="PTHR11086">
    <property type="entry name" value="DEOXYCYTIDYLATE DEAMINASE-RELATED"/>
    <property type="match status" value="1"/>
</dbReference>
<evidence type="ECO:0000256" key="5">
    <source>
        <dbReference type="ARBA" id="ARBA00022801"/>
    </source>
</evidence>
<sequence>MRDQDKKRDDYISWEEYFMATAFLASKRSKDPSSQVGACIVNEEKKIVGVGYNGFPKGCNDDEFPWSKSSDDPLKNKYMYVCHAEMNAILNKNSSDVKGCTIYVALFPCNECAKLIIQSGIRKVVYLSDKHKDKANTIASKMMLDAAGIPYEQFVPKQKQILIDFTEIDWNNFNQLPPTPMKKLENGLKDCNLSSTSSQQNGKLEFK</sequence>
<dbReference type="InterPro" id="IPR016193">
    <property type="entry name" value="Cytidine_deaminase-like"/>
</dbReference>
<dbReference type="Gene3D" id="3.40.140.10">
    <property type="entry name" value="Cytidine Deaminase, domain 2"/>
    <property type="match status" value="1"/>
</dbReference>
<dbReference type="EC" id="3.5.4.12" evidence="8"/>
<keyword evidence="3" id="KW-0479">Metal-binding</keyword>
<dbReference type="GO" id="GO:0004132">
    <property type="term" value="F:dCMP deaminase activity"/>
    <property type="evidence" value="ECO:0007669"/>
    <property type="project" value="UniProtKB-EC"/>
</dbReference>
<comment type="catalytic activity">
    <reaction evidence="10">
        <text>dCMP + H2O + H(+) = dUMP + NH4(+)</text>
        <dbReference type="Rhea" id="RHEA:22924"/>
        <dbReference type="ChEBI" id="CHEBI:15377"/>
        <dbReference type="ChEBI" id="CHEBI:15378"/>
        <dbReference type="ChEBI" id="CHEBI:28938"/>
        <dbReference type="ChEBI" id="CHEBI:57566"/>
        <dbReference type="ChEBI" id="CHEBI:246422"/>
        <dbReference type="EC" id="3.5.4.12"/>
    </reaction>
</comment>
<evidence type="ECO:0000256" key="7">
    <source>
        <dbReference type="ARBA" id="ARBA00037036"/>
    </source>
</evidence>
<evidence type="ECO:0000256" key="3">
    <source>
        <dbReference type="ARBA" id="ARBA00022723"/>
    </source>
</evidence>
<keyword evidence="4" id="KW-0545">Nucleotide biosynthesis</keyword>
<dbReference type="Pfam" id="PF00383">
    <property type="entry name" value="dCMP_cyt_deam_1"/>
    <property type="match status" value="1"/>
</dbReference>
<evidence type="ECO:0000256" key="4">
    <source>
        <dbReference type="ARBA" id="ARBA00022727"/>
    </source>
</evidence>
<comment type="function">
    <text evidence="7">Supplies the nucleotide substrate for thymidylate synthetase.</text>
</comment>
<dbReference type="FunFam" id="3.40.140.10:FF:000021">
    <property type="entry name" value="Deoxycytidylate deaminase"/>
    <property type="match status" value="1"/>
</dbReference>
<dbReference type="GO" id="GO:0005737">
    <property type="term" value="C:cytoplasm"/>
    <property type="evidence" value="ECO:0007669"/>
    <property type="project" value="TreeGrafter"/>
</dbReference>
<dbReference type="VEuPathDB" id="VectorBase:CSON012282"/>
<evidence type="ECO:0000256" key="10">
    <source>
        <dbReference type="ARBA" id="ARBA00052978"/>
    </source>
</evidence>
<organism evidence="14">
    <name type="scientific">Culicoides sonorensis</name>
    <name type="common">Biting midge</name>
    <dbReference type="NCBI Taxonomy" id="179676"/>
    <lineage>
        <taxon>Eukaryota</taxon>
        <taxon>Metazoa</taxon>
        <taxon>Ecdysozoa</taxon>
        <taxon>Arthropoda</taxon>
        <taxon>Hexapoda</taxon>
        <taxon>Insecta</taxon>
        <taxon>Pterygota</taxon>
        <taxon>Neoptera</taxon>
        <taxon>Endopterygota</taxon>
        <taxon>Diptera</taxon>
        <taxon>Nematocera</taxon>
        <taxon>Chironomoidea</taxon>
        <taxon>Ceratopogonidae</taxon>
        <taxon>Ceratopogoninae</taxon>
        <taxon>Culicoides</taxon>
        <taxon>Monoculicoides</taxon>
    </lineage>
</organism>
<keyword evidence="5" id="KW-0378">Hydrolase</keyword>
<evidence type="ECO:0000313" key="13">
    <source>
        <dbReference type="EMBL" id="SSW98744.1"/>
    </source>
</evidence>
<dbReference type="GO" id="GO:0009165">
    <property type="term" value="P:nucleotide biosynthetic process"/>
    <property type="evidence" value="ECO:0007669"/>
    <property type="project" value="UniProtKB-KW"/>
</dbReference>
<dbReference type="InterPro" id="IPR016192">
    <property type="entry name" value="APOBEC/CMP_deaminase_Zn-bd"/>
</dbReference>
<comment type="similarity">
    <text evidence="2">Belongs to the cytidine and deoxycytidylate deaminase family.</text>
</comment>
<keyword evidence="6" id="KW-0862">Zinc</keyword>
<dbReference type="EMBL" id="UFQT01000056">
    <property type="protein sequence ID" value="SSX19130.1"/>
    <property type="molecule type" value="Genomic_DNA"/>
</dbReference>
<dbReference type="CDD" id="cd01286">
    <property type="entry name" value="deoxycytidylate_deaminase"/>
    <property type="match status" value="1"/>
</dbReference>
<accession>A0A336LMI9</accession>
<protein>
    <recommendedName>
        <fullName evidence="11">Probable deoxycytidylate deaminase</fullName>
        <ecNumber evidence="8">3.5.4.12</ecNumber>
    </recommendedName>
    <alternativeName>
        <fullName evidence="9">dCMP deaminase</fullName>
    </alternativeName>
</protein>
<gene>
    <name evidence="14" type="primary">CSON012282</name>
</gene>
<dbReference type="GO" id="GO:0008270">
    <property type="term" value="F:zinc ion binding"/>
    <property type="evidence" value="ECO:0007669"/>
    <property type="project" value="InterPro"/>
</dbReference>
<evidence type="ECO:0000256" key="8">
    <source>
        <dbReference type="ARBA" id="ARBA00038938"/>
    </source>
</evidence>
<dbReference type="PROSITE" id="PS51747">
    <property type="entry name" value="CYT_DCMP_DEAMINASES_2"/>
    <property type="match status" value="1"/>
</dbReference>
<feature type="domain" description="CMP/dCMP-type deaminase" evidence="12">
    <location>
        <begin position="13"/>
        <end position="151"/>
    </location>
</feature>
<dbReference type="EMBL" id="UFQS01000056">
    <property type="protein sequence ID" value="SSW98744.1"/>
    <property type="molecule type" value="Genomic_DNA"/>
</dbReference>
<dbReference type="InterPro" id="IPR002125">
    <property type="entry name" value="CMP_dCMP_dom"/>
</dbReference>
<comment type="cofactor">
    <cofactor evidence="1">
        <name>Zn(2+)</name>
        <dbReference type="ChEBI" id="CHEBI:29105"/>
    </cofactor>
</comment>
<evidence type="ECO:0000256" key="1">
    <source>
        <dbReference type="ARBA" id="ARBA00001947"/>
    </source>
</evidence>
<evidence type="ECO:0000256" key="2">
    <source>
        <dbReference type="ARBA" id="ARBA00006576"/>
    </source>
</evidence>
<evidence type="ECO:0000256" key="6">
    <source>
        <dbReference type="ARBA" id="ARBA00022833"/>
    </source>
</evidence>
<evidence type="ECO:0000259" key="12">
    <source>
        <dbReference type="PROSITE" id="PS51747"/>
    </source>
</evidence>
<dbReference type="InterPro" id="IPR015517">
    <property type="entry name" value="dCMP_deaminase-rel"/>
</dbReference>
<dbReference type="InterPro" id="IPR035105">
    <property type="entry name" value="Deoxycytidylate_deaminase_dom"/>
</dbReference>
<evidence type="ECO:0000313" key="14">
    <source>
        <dbReference type="EMBL" id="SSX19130.1"/>
    </source>
</evidence>
<dbReference type="PROSITE" id="PS00903">
    <property type="entry name" value="CYT_DCMP_DEAMINASES_1"/>
    <property type="match status" value="1"/>
</dbReference>
<reference evidence="14" key="2">
    <citation type="submission" date="2018-07" db="EMBL/GenBank/DDBJ databases">
        <authorList>
            <person name="Quirk P.G."/>
            <person name="Krulwich T.A."/>
        </authorList>
    </citation>
    <scope>NUCLEOTIDE SEQUENCE</scope>
</reference>
<dbReference type="AlphaFoldDB" id="A0A336LMI9"/>
<evidence type="ECO:0000256" key="9">
    <source>
        <dbReference type="ARBA" id="ARBA00041763"/>
    </source>
</evidence>
<dbReference type="PANTHER" id="PTHR11086:SF18">
    <property type="entry name" value="DEOXYCYTIDYLATE DEAMINASE"/>
    <property type="match status" value="1"/>
</dbReference>
<name>A0A336LMI9_CULSO</name>
<evidence type="ECO:0000256" key="11">
    <source>
        <dbReference type="ARBA" id="ARBA00071625"/>
    </source>
</evidence>